<keyword evidence="2" id="KW-0805">Transcription regulation</keyword>
<dbReference type="Gene3D" id="2.40.330.10">
    <property type="entry name" value="DNA-binding pseudobarrel domain"/>
    <property type="match status" value="1"/>
</dbReference>
<dbReference type="SUPFAM" id="SSF101936">
    <property type="entry name" value="DNA-binding pseudobarrel domain"/>
    <property type="match status" value="1"/>
</dbReference>
<protein>
    <submittedName>
        <fullName evidence="6">Uncharacterized protein</fullName>
    </submittedName>
</protein>
<accession>A0AAV9A6G1</accession>
<dbReference type="InterPro" id="IPR015300">
    <property type="entry name" value="DNA-bd_pseudobarrel_sf"/>
</dbReference>
<comment type="subcellular location">
    <subcellularLocation>
        <location evidence="1">Nucleus</location>
    </subcellularLocation>
</comment>
<dbReference type="EMBL" id="JAUJYN010000012">
    <property type="protein sequence ID" value="KAK1259785.1"/>
    <property type="molecule type" value="Genomic_DNA"/>
</dbReference>
<dbReference type="GO" id="GO:0003677">
    <property type="term" value="F:DNA binding"/>
    <property type="evidence" value="ECO:0007669"/>
    <property type="project" value="UniProtKB-KW"/>
</dbReference>
<evidence type="ECO:0000256" key="1">
    <source>
        <dbReference type="ARBA" id="ARBA00004123"/>
    </source>
</evidence>
<evidence type="ECO:0000256" key="5">
    <source>
        <dbReference type="ARBA" id="ARBA00023242"/>
    </source>
</evidence>
<keyword evidence="5" id="KW-0539">Nucleus</keyword>
<keyword evidence="7" id="KW-1185">Reference proteome</keyword>
<evidence type="ECO:0000256" key="2">
    <source>
        <dbReference type="ARBA" id="ARBA00023015"/>
    </source>
</evidence>
<evidence type="ECO:0000256" key="3">
    <source>
        <dbReference type="ARBA" id="ARBA00023125"/>
    </source>
</evidence>
<name>A0AAV9A6G1_ACOGR</name>
<gene>
    <name evidence="6" type="ORF">QJS04_geneDACA025017</name>
</gene>
<comment type="caution">
    <text evidence="6">The sequence shown here is derived from an EMBL/GenBank/DDBJ whole genome shotgun (WGS) entry which is preliminary data.</text>
</comment>
<evidence type="ECO:0000313" key="7">
    <source>
        <dbReference type="Proteomes" id="UP001179952"/>
    </source>
</evidence>
<keyword evidence="4" id="KW-0804">Transcription</keyword>
<dbReference type="AlphaFoldDB" id="A0AAV9A6G1"/>
<reference evidence="6" key="1">
    <citation type="journal article" date="2023" name="Nat. Commun.">
        <title>Diploid and tetraploid genomes of Acorus and the evolution of monocots.</title>
        <authorList>
            <person name="Ma L."/>
            <person name="Liu K.W."/>
            <person name="Li Z."/>
            <person name="Hsiao Y.Y."/>
            <person name="Qi Y."/>
            <person name="Fu T."/>
            <person name="Tang G.D."/>
            <person name="Zhang D."/>
            <person name="Sun W.H."/>
            <person name="Liu D.K."/>
            <person name="Li Y."/>
            <person name="Chen G.Z."/>
            <person name="Liu X.D."/>
            <person name="Liao X.Y."/>
            <person name="Jiang Y.T."/>
            <person name="Yu X."/>
            <person name="Hao Y."/>
            <person name="Huang J."/>
            <person name="Zhao X.W."/>
            <person name="Ke S."/>
            <person name="Chen Y.Y."/>
            <person name="Wu W.L."/>
            <person name="Hsu J.L."/>
            <person name="Lin Y.F."/>
            <person name="Huang M.D."/>
            <person name="Li C.Y."/>
            <person name="Huang L."/>
            <person name="Wang Z.W."/>
            <person name="Zhao X."/>
            <person name="Zhong W.Y."/>
            <person name="Peng D.H."/>
            <person name="Ahmad S."/>
            <person name="Lan S."/>
            <person name="Zhang J.S."/>
            <person name="Tsai W.C."/>
            <person name="Van de Peer Y."/>
            <person name="Liu Z.J."/>
        </authorList>
    </citation>
    <scope>NUCLEOTIDE SEQUENCE</scope>
    <source>
        <strain evidence="6">SCP</strain>
    </source>
</reference>
<evidence type="ECO:0000256" key="4">
    <source>
        <dbReference type="ARBA" id="ARBA00023163"/>
    </source>
</evidence>
<dbReference type="GO" id="GO:0005634">
    <property type="term" value="C:nucleus"/>
    <property type="evidence" value="ECO:0007669"/>
    <property type="project" value="UniProtKB-SubCell"/>
</dbReference>
<keyword evidence="3" id="KW-0238">DNA-binding</keyword>
<dbReference type="Proteomes" id="UP001179952">
    <property type="component" value="Unassembled WGS sequence"/>
</dbReference>
<proteinExistence type="predicted"/>
<evidence type="ECO:0000313" key="6">
    <source>
        <dbReference type="EMBL" id="KAK1259785.1"/>
    </source>
</evidence>
<organism evidence="6 7">
    <name type="scientific">Acorus gramineus</name>
    <name type="common">Dwarf sweet flag</name>
    <dbReference type="NCBI Taxonomy" id="55184"/>
    <lineage>
        <taxon>Eukaryota</taxon>
        <taxon>Viridiplantae</taxon>
        <taxon>Streptophyta</taxon>
        <taxon>Embryophyta</taxon>
        <taxon>Tracheophyta</taxon>
        <taxon>Spermatophyta</taxon>
        <taxon>Magnoliopsida</taxon>
        <taxon>Liliopsida</taxon>
        <taxon>Acoraceae</taxon>
        <taxon>Acorus</taxon>
    </lineage>
</organism>
<reference evidence="6" key="2">
    <citation type="submission" date="2023-06" db="EMBL/GenBank/DDBJ databases">
        <authorList>
            <person name="Ma L."/>
            <person name="Liu K.-W."/>
            <person name="Li Z."/>
            <person name="Hsiao Y.-Y."/>
            <person name="Qi Y."/>
            <person name="Fu T."/>
            <person name="Tang G."/>
            <person name="Zhang D."/>
            <person name="Sun W.-H."/>
            <person name="Liu D.-K."/>
            <person name="Li Y."/>
            <person name="Chen G.-Z."/>
            <person name="Liu X.-D."/>
            <person name="Liao X.-Y."/>
            <person name="Jiang Y.-T."/>
            <person name="Yu X."/>
            <person name="Hao Y."/>
            <person name="Huang J."/>
            <person name="Zhao X.-W."/>
            <person name="Ke S."/>
            <person name="Chen Y.-Y."/>
            <person name="Wu W.-L."/>
            <person name="Hsu J.-L."/>
            <person name="Lin Y.-F."/>
            <person name="Huang M.-D."/>
            <person name="Li C.-Y."/>
            <person name="Huang L."/>
            <person name="Wang Z.-W."/>
            <person name="Zhao X."/>
            <person name="Zhong W.-Y."/>
            <person name="Peng D.-H."/>
            <person name="Ahmad S."/>
            <person name="Lan S."/>
            <person name="Zhang J.-S."/>
            <person name="Tsai W.-C."/>
            <person name="Van De Peer Y."/>
            <person name="Liu Z.-J."/>
        </authorList>
    </citation>
    <scope>NUCLEOTIDE SEQUENCE</scope>
    <source>
        <strain evidence="6">SCP</strain>
        <tissue evidence="6">Leaves</tissue>
    </source>
</reference>
<sequence>MTSKSMVSYQQDGLSFFVSTIKPANITYSYMNIPFKFSAFNGFRKKREIMVRDPVGREWQLKISGSGNNWHFHGGGSILLEIRA</sequence>